<keyword evidence="3" id="KW-1185">Reference proteome</keyword>
<dbReference type="EMBL" id="VFPG01000001">
    <property type="protein sequence ID" value="TQM28602.1"/>
    <property type="molecule type" value="Genomic_DNA"/>
</dbReference>
<sequence length="44" mass="4473">MSDRPERLSLAEADSAPPGTAKAATIFGMVAAFVVRPGDPEVSG</sequence>
<evidence type="ECO:0000313" key="3">
    <source>
        <dbReference type="Proteomes" id="UP000316331"/>
    </source>
</evidence>
<gene>
    <name evidence="2" type="ORF">FB390_0175</name>
</gene>
<evidence type="ECO:0000313" key="2">
    <source>
        <dbReference type="EMBL" id="TQM28602.1"/>
    </source>
</evidence>
<feature type="region of interest" description="Disordered" evidence="1">
    <location>
        <begin position="1"/>
        <end position="20"/>
    </location>
</feature>
<accession>A0A543F444</accession>
<reference evidence="2 3" key="1">
    <citation type="submission" date="2019-06" db="EMBL/GenBank/DDBJ databases">
        <title>Sequencing the genomes of 1000 actinobacteria strains.</title>
        <authorList>
            <person name="Klenk H.-P."/>
        </authorList>
    </citation>
    <scope>NUCLEOTIDE SEQUENCE [LARGE SCALE GENOMIC DNA]</scope>
    <source>
        <strain evidence="2 3">DSM 103495</strain>
    </source>
</reference>
<evidence type="ECO:0000256" key="1">
    <source>
        <dbReference type="SAM" id="MobiDB-lite"/>
    </source>
</evidence>
<name>A0A543F444_9NOCA</name>
<protein>
    <submittedName>
        <fullName evidence="2">Uncharacterized protein</fullName>
    </submittedName>
</protein>
<comment type="caution">
    <text evidence="2">The sequence shown here is derived from an EMBL/GenBank/DDBJ whole genome shotgun (WGS) entry which is preliminary data.</text>
</comment>
<organism evidence="2 3">
    <name type="scientific">Nocardia bhagyanarayanae</name>
    <dbReference type="NCBI Taxonomy" id="1215925"/>
    <lineage>
        <taxon>Bacteria</taxon>
        <taxon>Bacillati</taxon>
        <taxon>Actinomycetota</taxon>
        <taxon>Actinomycetes</taxon>
        <taxon>Mycobacteriales</taxon>
        <taxon>Nocardiaceae</taxon>
        <taxon>Nocardia</taxon>
    </lineage>
</organism>
<dbReference type="AlphaFoldDB" id="A0A543F444"/>
<proteinExistence type="predicted"/>
<dbReference type="Proteomes" id="UP000316331">
    <property type="component" value="Unassembled WGS sequence"/>
</dbReference>